<evidence type="ECO:0000256" key="1">
    <source>
        <dbReference type="ARBA" id="ARBA00011073"/>
    </source>
</evidence>
<keyword evidence="2 5" id="KW-0645">Protease</keyword>
<evidence type="ECO:0000256" key="5">
    <source>
        <dbReference type="PROSITE-ProRule" id="PRU01240"/>
    </source>
</evidence>
<evidence type="ECO:0000256" key="2">
    <source>
        <dbReference type="ARBA" id="ARBA00022670"/>
    </source>
</evidence>
<keyword evidence="8" id="KW-1185">Reference proteome</keyword>
<dbReference type="Proteomes" id="UP000219621">
    <property type="component" value="Unassembled WGS sequence"/>
</dbReference>
<evidence type="ECO:0000256" key="4">
    <source>
        <dbReference type="ARBA" id="ARBA00022825"/>
    </source>
</evidence>
<proteinExistence type="inferred from homology"/>
<evidence type="ECO:0000259" key="6">
    <source>
        <dbReference type="Pfam" id="PF00082"/>
    </source>
</evidence>
<dbReference type="InterPro" id="IPR036852">
    <property type="entry name" value="Peptidase_S8/S53_dom_sf"/>
</dbReference>
<keyword evidence="4 5" id="KW-0720">Serine protease</keyword>
<accession>A0A286GAU6</accession>
<gene>
    <name evidence="7" type="ORF">SAMN05421508_102520</name>
</gene>
<evidence type="ECO:0000313" key="7">
    <source>
        <dbReference type="EMBL" id="SOD92608.1"/>
    </source>
</evidence>
<dbReference type="PROSITE" id="PS51892">
    <property type="entry name" value="SUBTILASE"/>
    <property type="match status" value="1"/>
</dbReference>
<dbReference type="RefSeq" id="WP_097278257.1">
    <property type="nucleotide sequence ID" value="NZ_OCNJ01000002.1"/>
</dbReference>
<feature type="active site" description="Charge relay system" evidence="5">
    <location>
        <position position="195"/>
    </location>
</feature>
<dbReference type="InterPro" id="IPR050131">
    <property type="entry name" value="Peptidase_S8_subtilisin-like"/>
</dbReference>
<dbReference type="PANTHER" id="PTHR43806:SF11">
    <property type="entry name" value="CEREVISIN-RELATED"/>
    <property type="match status" value="1"/>
</dbReference>
<dbReference type="GO" id="GO:0004252">
    <property type="term" value="F:serine-type endopeptidase activity"/>
    <property type="evidence" value="ECO:0007669"/>
    <property type="project" value="UniProtKB-UniRule"/>
</dbReference>
<dbReference type="InterPro" id="IPR000209">
    <property type="entry name" value="Peptidase_S8/S53_dom"/>
</dbReference>
<dbReference type="GO" id="GO:0006508">
    <property type="term" value="P:proteolysis"/>
    <property type="evidence" value="ECO:0007669"/>
    <property type="project" value="UniProtKB-KW"/>
</dbReference>
<comment type="similarity">
    <text evidence="1 5">Belongs to the peptidase S8 family.</text>
</comment>
<sequence length="241" mass="23723">MTAAPTPVLAPVTVAVIDSGIASPPGAPVALARAFRPAQDGSVRAVPPEPDTLGHGSAVARLVREACPDARLLDAQVFGRHSATSAGLVAAGLTWAVEQGADVCVLSLGLRSDRAVLAEAVAAALAAGVTVVASAPARGGPVWPAAYPGVVRVSGDARCGVGELSWFGDGGGAAEYGACPGVVVEPGRQPTGGASFAAARIAGLLAAARAAGTWAAGEAPEVWLRAAARFVGRERRVSAGG</sequence>
<dbReference type="EMBL" id="OCNJ01000002">
    <property type="protein sequence ID" value="SOD92608.1"/>
    <property type="molecule type" value="Genomic_DNA"/>
</dbReference>
<feature type="domain" description="Peptidase S8/S53" evidence="6">
    <location>
        <begin position="12"/>
        <end position="218"/>
    </location>
</feature>
<dbReference type="Pfam" id="PF00082">
    <property type="entry name" value="Peptidase_S8"/>
    <property type="match status" value="1"/>
</dbReference>
<dbReference type="PANTHER" id="PTHR43806">
    <property type="entry name" value="PEPTIDASE S8"/>
    <property type="match status" value="1"/>
</dbReference>
<dbReference type="OrthoDB" id="6087879at2"/>
<dbReference type="SUPFAM" id="SSF52743">
    <property type="entry name" value="Subtilisin-like"/>
    <property type="match status" value="1"/>
</dbReference>
<dbReference type="Gene3D" id="3.40.50.200">
    <property type="entry name" value="Peptidase S8/S53 domain"/>
    <property type="match status" value="1"/>
</dbReference>
<dbReference type="AlphaFoldDB" id="A0A286GAU6"/>
<keyword evidence="3 5" id="KW-0378">Hydrolase</keyword>
<evidence type="ECO:0000256" key="3">
    <source>
        <dbReference type="ARBA" id="ARBA00022801"/>
    </source>
</evidence>
<name>A0A286GAU6_9PROT</name>
<reference evidence="7 8" key="1">
    <citation type="submission" date="2017-09" db="EMBL/GenBank/DDBJ databases">
        <authorList>
            <person name="Ehlers B."/>
            <person name="Leendertz F.H."/>
        </authorList>
    </citation>
    <scope>NUCLEOTIDE SEQUENCE [LARGE SCALE GENOMIC DNA]</scope>
    <source>
        <strain evidence="7 8">USBA 140</strain>
    </source>
</reference>
<protein>
    <recommendedName>
        <fullName evidence="6">Peptidase S8/S53 domain-containing protein</fullName>
    </recommendedName>
</protein>
<feature type="active site" description="Charge relay system" evidence="5">
    <location>
        <position position="18"/>
    </location>
</feature>
<feature type="active site" description="Charge relay system" evidence="5">
    <location>
        <position position="55"/>
    </location>
</feature>
<organism evidence="7 8">
    <name type="scientific">Caenispirillum bisanense</name>
    <dbReference type="NCBI Taxonomy" id="414052"/>
    <lineage>
        <taxon>Bacteria</taxon>
        <taxon>Pseudomonadati</taxon>
        <taxon>Pseudomonadota</taxon>
        <taxon>Alphaproteobacteria</taxon>
        <taxon>Rhodospirillales</taxon>
        <taxon>Novispirillaceae</taxon>
        <taxon>Caenispirillum</taxon>
    </lineage>
</organism>
<evidence type="ECO:0000313" key="8">
    <source>
        <dbReference type="Proteomes" id="UP000219621"/>
    </source>
</evidence>